<keyword evidence="4 5" id="KW-0040">ANK repeat</keyword>
<proteinExistence type="inferred from homology"/>
<evidence type="ECO:0000259" key="6">
    <source>
        <dbReference type="PROSITE" id="PS50225"/>
    </source>
</evidence>
<dbReference type="InterPro" id="IPR051573">
    <property type="entry name" value="Ankyrin-SOCS_box_domain"/>
</dbReference>
<dbReference type="PROSITE" id="PS50088">
    <property type="entry name" value="ANK_REPEAT"/>
    <property type="match status" value="3"/>
</dbReference>
<evidence type="ECO:0000256" key="3">
    <source>
        <dbReference type="ARBA" id="ARBA00022737"/>
    </source>
</evidence>
<dbReference type="PROSITE" id="PS50297">
    <property type="entry name" value="ANK_REP_REGION"/>
    <property type="match status" value="2"/>
</dbReference>
<dbReference type="Proteomes" id="UP000830375">
    <property type="component" value="Unassembled WGS sequence"/>
</dbReference>
<evidence type="ECO:0000256" key="4">
    <source>
        <dbReference type="ARBA" id="ARBA00023043"/>
    </source>
</evidence>
<dbReference type="EMBL" id="JACTAM010000014">
    <property type="protein sequence ID" value="KAI2656903.1"/>
    <property type="molecule type" value="Genomic_DNA"/>
</dbReference>
<dbReference type="InterPro" id="IPR036770">
    <property type="entry name" value="Ankyrin_rpt-contain_sf"/>
</dbReference>
<evidence type="ECO:0000313" key="8">
    <source>
        <dbReference type="Proteomes" id="UP000830375"/>
    </source>
</evidence>
<dbReference type="SUPFAM" id="SSF48403">
    <property type="entry name" value="Ankyrin repeat"/>
    <property type="match status" value="1"/>
</dbReference>
<feature type="repeat" description="ANK" evidence="5">
    <location>
        <begin position="229"/>
        <end position="261"/>
    </location>
</feature>
<dbReference type="Pfam" id="PF12796">
    <property type="entry name" value="Ank_2"/>
    <property type="match status" value="2"/>
</dbReference>
<comment type="caution">
    <text evidence="7">The sequence shown here is derived from an EMBL/GenBank/DDBJ whole genome shotgun (WGS) entry which is preliminary data.</text>
</comment>
<dbReference type="PRINTS" id="PR01415">
    <property type="entry name" value="ANKYRIN"/>
</dbReference>
<comment type="pathway">
    <text evidence="1">Protein modification; protein ubiquitination.</text>
</comment>
<keyword evidence="3" id="KW-0677">Repeat</keyword>
<sequence>MGGAVGVAYSSALCFFQPQNILYTAMTETTEEYRPFAAQLSNVYLTILSLFCFKLFVRITLNLLTHFYIIKGNRKEAARISAEFYDNGQGHELRPCNPLPFDYRRSAVIFSLSSACAARRLSAGSRAVQPGRINSSEGFWCKQVVSQSISENSFSKFKIRQGGTETGDMMKGGDDDDDDVWNASAVILDIDSGSWADRSALHDAASQGRLLALKTLIAQGHSVNVLTIDHVSPLHEACIGNHVACARVLIDAGANVNVTTIDGVTPLFNSCSAGSLECLELLLQSDARPQALAICQPSPIHEAVSRGHSKCVEELIAWGVDVDYEIPYMGTPLYSANVQRGTDLETPLHAAAQKDCISIVKLLLEFGADVNARNLEYKRPVEVSPPGSLAEGFLLIYEATPRSLRQLCRQQIRESLGQMAYSQSPKKAGLPREVLKWLQSLDLSFFPKNVRSLSKEVIDGTIHCKPGAAELFVQEIYTILTNRRIQTIQRVEQDFTDKAYQVQLPMVARATASVAIKSNLSLSEVIAEPNIIANQRKVLAIIHRHIEQRKEERTQDPKRFNVKPTLGEQAVRLAPLLAHQSEPNLQMNTSQAAC</sequence>
<dbReference type="Gene3D" id="1.25.40.20">
    <property type="entry name" value="Ankyrin repeat-containing domain"/>
    <property type="match status" value="1"/>
</dbReference>
<accession>A0ABQ8M1X8</accession>
<gene>
    <name evidence="7" type="ORF">H4Q32_020936</name>
</gene>
<dbReference type="PROSITE" id="PS50225">
    <property type="entry name" value="SOCS"/>
    <property type="match status" value="1"/>
</dbReference>
<dbReference type="InterPro" id="IPR001496">
    <property type="entry name" value="SOCS_box"/>
</dbReference>
<keyword evidence="8" id="KW-1185">Reference proteome</keyword>
<dbReference type="SMART" id="SM00248">
    <property type="entry name" value="ANK"/>
    <property type="match status" value="5"/>
</dbReference>
<evidence type="ECO:0000256" key="5">
    <source>
        <dbReference type="PROSITE-ProRule" id="PRU00023"/>
    </source>
</evidence>
<organism evidence="7 8">
    <name type="scientific">Labeo rohita</name>
    <name type="common">Indian major carp</name>
    <name type="synonym">Cyprinus rohita</name>
    <dbReference type="NCBI Taxonomy" id="84645"/>
    <lineage>
        <taxon>Eukaryota</taxon>
        <taxon>Metazoa</taxon>
        <taxon>Chordata</taxon>
        <taxon>Craniata</taxon>
        <taxon>Vertebrata</taxon>
        <taxon>Euteleostomi</taxon>
        <taxon>Actinopterygii</taxon>
        <taxon>Neopterygii</taxon>
        <taxon>Teleostei</taxon>
        <taxon>Ostariophysi</taxon>
        <taxon>Cypriniformes</taxon>
        <taxon>Cyprinidae</taxon>
        <taxon>Labeoninae</taxon>
        <taxon>Labeonini</taxon>
        <taxon>Labeo</taxon>
    </lineage>
</organism>
<dbReference type="PANTHER" id="PTHR24136:SF55">
    <property type="entry name" value="ANKYRIN REPEAT AND SOCS BOX-CONTAINING 5A"/>
    <property type="match status" value="1"/>
</dbReference>
<feature type="repeat" description="ANK" evidence="5">
    <location>
        <begin position="196"/>
        <end position="228"/>
    </location>
</feature>
<name>A0ABQ8M1X8_LABRO</name>
<evidence type="ECO:0000256" key="1">
    <source>
        <dbReference type="ARBA" id="ARBA00004906"/>
    </source>
</evidence>
<feature type="domain" description="SOCS box" evidence="6">
    <location>
        <begin position="395"/>
        <end position="444"/>
    </location>
</feature>
<evidence type="ECO:0000256" key="2">
    <source>
        <dbReference type="ARBA" id="ARBA00005949"/>
    </source>
</evidence>
<evidence type="ECO:0000313" key="7">
    <source>
        <dbReference type="EMBL" id="KAI2656903.1"/>
    </source>
</evidence>
<reference evidence="7 8" key="1">
    <citation type="submission" date="2022-01" db="EMBL/GenBank/DDBJ databases">
        <title>A high-quality chromosome-level genome assembly of rohu carp, Labeo rohita.</title>
        <authorList>
            <person name="Arick M.A. II"/>
            <person name="Hsu C.-Y."/>
            <person name="Magbanua Z."/>
            <person name="Pechanova O."/>
            <person name="Grover C."/>
            <person name="Miller E."/>
            <person name="Thrash A."/>
            <person name="Ezzel L."/>
            <person name="Alam S."/>
            <person name="Benzie J."/>
            <person name="Hamilton M."/>
            <person name="Karsi A."/>
            <person name="Lawrence M.L."/>
            <person name="Peterson D.G."/>
        </authorList>
    </citation>
    <scope>NUCLEOTIDE SEQUENCE [LARGE SCALE GENOMIC DNA]</scope>
    <source>
        <strain evidence="8">BAU-BD-2019</strain>
        <tissue evidence="7">Blood</tissue>
    </source>
</reference>
<comment type="similarity">
    <text evidence="2">Belongs to the ankyrin SOCS box (ASB) family.</text>
</comment>
<dbReference type="InterPro" id="IPR002110">
    <property type="entry name" value="Ankyrin_rpt"/>
</dbReference>
<feature type="repeat" description="ANK" evidence="5">
    <location>
        <begin position="343"/>
        <end position="375"/>
    </location>
</feature>
<dbReference type="PANTHER" id="PTHR24136">
    <property type="entry name" value="SOWAH (DROSOPHILA) HOMOLOG"/>
    <property type="match status" value="1"/>
</dbReference>
<protein>
    <submittedName>
        <fullName evidence="7">Ankyrin repeat and SOCS box protein 5</fullName>
    </submittedName>
</protein>